<proteinExistence type="predicted"/>
<accession>A0AA88YG24</accession>
<gene>
    <name evidence="2" type="ORF">FSP39_024276</name>
</gene>
<reference evidence="2" key="1">
    <citation type="submission" date="2019-08" db="EMBL/GenBank/DDBJ databases">
        <title>The improved chromosome-level genome for the pearl oyster Pinctada fucata martensii using PacBio sequencing and Hi-C.</title>
        <authorList>
            <person name="Zheng Z."/>
        </authorList>
    </citation>
    <scope>NUCLEOTIDE SEQUENCE</scope>
    <source>
        <strain evidence="2">ZZ-2019</strain>
        <tissue evidence="2">Adductor muscle</tissue>
    </source>
</reference>
<feature type="coiled-coil region" evidence="1">
    <location>
        <begin position="91"/>
        <end position="125"/>
    </location>
</feature>
<dbReference type="Proteomes" id="UP001186944">
    <property type="component" value="Unassembled WGS sequence"/>
</dbReference>
<dbReference type="SUPFAM" id="SSF101898">
    <property type="entry name" value="NHL repeat"/>
    <property type="match status" value="1"/>
</dbReference>
<keyword evidence="3" id="KW-1185">Reference proteome</keyword>
<evidence type="ECO:0000313" key="2">
    <source>
        <dbReference type="EMBL" id="KAK3104080.1"/>
    </source>
</evidence>
<organism evidence="2 3">
    <name type="scientific">Pinctada imbricata</name>
    <name type="common">Atlantic pearl-oyster</name>
    <name type="synonym">Pinctada martensii</name>
    <dbReference type="NCBI Taxonomy" id="66713"/>
    <lineage>
        <taxon>Eukaryota</taxon>
        <taxon>Metazoa</taxon>
        <taxon>Spiralia</taxon>
        <taxon>Lophotrochozoa</taxon>
        <taxon>Mollusca</taxon>
        <taxon>Bivalvia</taxon>
        <taxon>Autobranchia</taxon>
        <taxon>Pteriomorphia</taxon>
        <taxon>Pterioida</taxon>
        <taxon>Pterioidea</taxon>
        <taxon>Pteriidae</taxon>
        <taxon>Pinctada</taxon>
    </lineage>
</organism>
<comment type="caution">
    <text evidence="2">The sequence shown here is derived from an EMBL/GenBank/DDBJ whole genome shotgun (WGS) entry which is preliminary data.</text>
</comment>
<dbReference type="InterPro" id="IPR011042">
    <property type="entry name" value="6-blade_b-propeller_TolB-like"/>
</dbReference>
<dbReference type="EMBL" id="VSWD01000005">
    <property type="protein sequence ID" value="KAK3104080.1"/>
    <property type="molecule type" value="Genomic_DNA"/>
</dbReference>
<evidence type="ECO:0000256" key="1">
    <source>
        <dbReference type="SAM" id="Coils"/>
    </source>
</evidence>
<name>A0AA88YG24_PINIB</name>
<sequence length="534" mass="59681">MTRLRATVCVMIYHRSCLSVDTIENASKSLIGSTTLSQCQDNLKQREHETIEQIHIQSYMISNLENDVVKVSDEISHLAKSIVDKVKTLEENCIQNAINETAEQVEKLQSNRQRLESQAVSLKQFQGTIAVSEKHGSEISLFIQMKRAQMFCDEICARAASNITLNVESPSTLIFEKDSKVLELQSSLFTLGKVRFDTSQSENVNVACDEETTSKHSSTTCKSELKALERESREADFEHSSTTCKSEVKTLESRDRDVDFEHSSTTCKSEFKALERGDAEVNFMAADPIPQKVFNSPLGAEVSGIVFIDADRFIVADRSNPRCILTDVNGKVRKVFKLEANPFGIDYLNETEIVISFRKRKFVQKLDTTSLKLGQKIPLLYPCTSLASSENSFVYASSDQVIHRFDAQGTDEILTKCNGSYCVAVSKDRIILYANLCESALIAVSDTGQEKYRYSHSKLKSPFNVTLDDQGNSYVIGLESRNLHQISADGTQGRVLLEDKVGGGHTCCIKFKPKSNVFLTASENGTKLTFYEMK</sequence>
<keyword evidence="1" id="KW-0175">Coiled coil</keyword>
<dbReference type="AlphaFoldDB" id="A0AA88YG24"/>
<evidence type="ECO:0000313" key="3">
    <source>
        <dbReference type="Proteomes" id="UP001186944"/>
    </source>
</evidence>
<dbReference type="Gene3D" id="2.120.10.30">
    <property type="entry name" value="TolB, C-terminal domain"/>
    <property type="match status" value="1"/>
</dbReference>
<protein>
    <submittedName>
        <fullName evidence="2">Uncharacterized protein</fullName>
    </submittedName>
</protein>